<keyword evidence="3" id="KW-1185">Reference proteome</keyword>
<evidence type="ECO:0000259" key="1">
    <source>
        <dbReference type="Pfam" id="PF02769"/>
    </source>
</evidence>
<dbReference type="Pfam" id="PF02769">
    <property type="entry name" value="AIRS_C"/>
    <property type="match status" value="1"/>
</dbReference>
<evidence type="ECO:0000313" key="2">
    <source>
        <dbReference type="EMBL" id="BCZ18079.1"/>
    </source>
</evidence>
<feature type="domain" description="PurM-like C-terminal" evidence="1">
    <location>
        <begin position="2"/>
        <end position="46"/>
    </location>
</feature>
<dbReference type="Proteomes" id="UP000826775">
    <property type="component" value="Chromosome"/>
</dbReference>
<name>A0ABM7SE31_9HELI</name>
<gene>
    <name evidence="2" type="ORF">NHP190003_13610</name>
</gene>
<dbReference type="InterPro" id="IPR036676">
    <property type="entry name" value="PurM-like_C_sf"/>
</dbReference>
<protein>
    <recommendedName>
        <fullName evidence="1">PurM-like C-terminal domain-containing protein</fullName>
    </recommendedName>
</protein>
<accession>A0ABM7SE31</accession>
<reference evidence="2 3" key="1">
    <citation type="submission" date="2021-07" db="EMBL/GenBank/DDBJ databases">
        <title>Novel Helicobacter sp. Isolated from a dog.</title>
        <authorList>
            <person name="Rimbara E."/>
            <person name="Suzuki M."/>
        </authorList>
    </citation>
    <scope>NUCLEOTIDE SEQUENCE [LARGE SCALE GENOMIC DNA]</scope>
    <source>
        <strain evidence="3">NHP19-003</strain>
    </source>
</reference>
<proteinExistence type="predicted"/>
<dbReference type="SUPFAM" id="SSF56042">
    <property type="entry name" value="PurM C-terminal domain-like"/>
    <property type="match status" value="1"/>
</dbReference>
<dbReference type="Gene3D" id="3.90.650.10">
    <property type="entry name" value="PurM-like C-terminal domain"/>
    <property type="match status" value="1"/>
</dbReference>
<sequence>MACVEMAVRGGVGAILELDKAPSVQDLNPLEILLNETQERIFYALSRKS</sequence>
<organism evidence="2 3">
    <name type="scientific">Helicobacter gastrocanis</name>
    <dbReference type="NCBI Taxonomy" id="2849641"/>
    <lineage>
        <taxon>Bacteria</taxon>
        <taxon>Pseudomonadati</taxon>
        <taxon>Campylobacterota</taxon>
        <taxon>Epsilonproteobacteria</taxon>
        <taxon>Campylobacterales</taxon>
        <taxon>Helicobacteraceae</taxon>
        <taxon>Helicobacter</taxon>
    </lineage>
</organism>
<evidence type="ECO:0000313" key="3">
    <source>
        <dbReference type="Proteomes" id="UP000826775"/>
    </source>
</evidence>
<dbReference type="EMBL" id="AP024814">
    <property type="protein sequence ID" value="BCZ18079.1"/>
    <property type="molecule type" value="Genomic_DNA"/>
</dbReference>
<dbReference type="InterPro" id="IPR010918">
    <property type="entry name" value="PurM-like_C_dom"/>
</dbReference>